<evidence type="ECO:0000313" key="3">
    <source>
        <dbReference type="Proteomes" id="UP001159363"/>
    </source>
</evidence>
<feature type="region of interest" description="Disordered" evidence="1">
    <location>
        <begin position="72"/>
        <end position="95"/>
    </location>
</feature>
<proteinExistence type="predicted"/>
<name>A0ABQ9HV29_9NEOP</name>
<organism evidence="2 3">
    <name type="scientific">Dryococelus australis</name>
    <dbReference type="NCBI Taxonomy" id="614101"/>
    <lineage>
        <taxon>Eukaryota</taxon>
        <taxon>Metazoa</taxon>
        <taxon>Ecdysozoa</taxon>
        <taxon>Arthropoda</taxon>
        <taxon>Hexapoda</taxon>
        <taxon>Insecta</taxon>
        <taxon>Pterygota</taxon>
        <taxon>Neoptera</taxon>
        <taxon>Polyneoptera</taxon>
        <taxon>Phasmatodea</taxon>
        <taxon>Verophasmatodea</taxon>
        <taxon>Anareolatae</taxon>
        <taxon>Phasmatidae</taxon>
        <taxon>Eurycanthinae</taxon>
        <taxon>Dryococelus</taxon>
    </lineage>
</organism>
<gene>
    <name evidence="2" type="ORF">PR048_007403</name>
</gene>
<protein>
    <submittedName>
        <fullName evidence="2">Uncharacterized protein</fullName>
    </submittedName>
</protein>
<comment type="caution">
    <text evidence="2">The sequence shown here is derived from an EMBL/GenBank/DDBJ whole genome shotgun (WGS) entry which is preliminary data.</text>
</comment>
<accession>A0ABQ9HV29</accession>
<sequence length="215" mass="24886">MLRFKGENYVNNKGAVVQAKEFKDFSGKCQYYSGSKVSREDKQKFHELYYNSESWETQTALIAGDVKCRNVERRRSGNKDKSKKQVSRTSYTPTSDGDMMVCKNMFAGKLQIDSARIHRSLPELKSSKTSDLRGNHVPHNKIPSATTYLIHTHIENFRTTTSPYATSQTNITYLGTNLNISLMYQLFIEDLNEKSLLEKILSQSMYQKVFRRDFY</sequence>
<keyword evidence="3" id="KW-1185">Reference proteome</keyword>
<dbReference type="PANTHER" id="PTHR10773">
    <property type="entry name" value="DNA-DIRECTED RNA POLYMERASES I, II, AND III SUBUNIT RPABC2"/>
    <property type="match status" value="1"/>
</dbReference>
<reference evidence="2 3" key="1">
    <citation type="submission" date="2023-02" db="EMBL/GenBank/DDBJ databases">
        <title>LHISI_Scaffold_Assembly.</title>
        <authorList>
            <person name="Stuart O.P."/>
            <person name="Cleave R."/>
            <person name="Magrath M.J.L."/>
            <person name="Mikheyev A.S."/>
        </authorList>
    </citation>
    <scope>NUCLEOTIDE SEQUENCE [LARGE SCALE GENOMIC DNA]</scope>
    <source>
        <strain evidence="2">Daus_M_001</strain>
        <tissue evidence="2">Leg muscle</tissue>
    </source>
</reference>
<dbReference type="PANTHER" id="PTHR10773:SF19">
    <property type="match status" value="1"/>
</dbReference>
<dbReference type="EMBL" id="JARBHB010000003">
    <property type="protein sequence ID" value="KAJ8887919.1"/>
    <property type="molecule type" value="Genomic_DNA"/>
</dbReference>
<evidence type="ECO:0000313" key="2">
    <source>
        <dbReference type="EMBL" id="KAJ8887919.1"/>
    </source>
</evidence>
<dbReference type="Proteomes" id="UP001159363">
    <property type="component" value="Chromosome 3"/>
</dbReference>
<evidence type="ECO:0000256" key="1">
    <source>
        <dbReference type="SAM" id="MobiDB-lite"/>
    </source>
</evidence>